<evidence type="ECO:0000313" key="3">
    <source>
        <dbReference type="Proteomes" id="UP001501009"/>
    </source>
</evidence>
<dbReference type="InterPro" id="IPR029074">
    <property type="entry name" value="Imm49"/>
</dbReference>
<name>A0ABP7IV94_9ACTN</name>
<sequence length="223" mass="24494">MTSAARHARPSTLDGADVLDLAEELEDTVQSLGTSTTVFGLALSEALMQVQARRVIDPKASEPETWRATVWAMQVGHAAFAAAATTEGIVECRIIDEVRSLPATGPQFYANAGNWLTVFWFAVIFHQSWALKPVRLQRVDPVVHVLIPMCKSCPPQSKILTRKSQQLLPGIFSRTSPTRRSIFSTIFYSGTMKPSTPLWSRRCNSTRPTGPLTQSGRTTLVAP</sequence>
<accession>A0ABP7IV94</accession>
<protein>
    <submittedName>
        <fullName evidence="2">Uncharacterized protein</fullName>
    </submittedName>
</protein>
<gene>
    <name evidence="2" type="ORF">GCM10022403_071350</name>
</gene>
<reference evidence="3" key="1">
    <citation type="journal article" date="2019" name="Int. J. Syst. Evol. Microbiol.">
        <title>The Global Catalogue of Microorganisms (GCM) 10K type strain sequencing project: providing services to taxonomists for standard genome sequencing and annotation.</title>
        <authorList>
            <consortium name="The Broad Institute Genomics Platform"/>
            <consortium name="The Broad Institute Genome Sequencing Center for Infectious Disease"/>
            <person name="Wu L."/>
            <person name="Ma J."/>
        </authorList>
    </citation>
    <scope>NUCLEOTIDE SEQUENCE [LARGE SCALE GENOMIC DNA]</scope>
    <source>
        <strain evidence="3">JCM 17138</strain>
    </source>
</reference>
<evidence type="ECO:0000256" key="1">
    <source>
        <dbReference type="SAM" id="MobiDB-lite"/>
    </source>
</evidence>
<organism evidence="2 3">
    <name type="scientific">Streptomyces coacervatus</name>
    <dbReference type="NCBI Taxonomy" id="647381"/>
    <lineage>
        <taxon>Bacteria</taxon>
        <taxon>Bacillati</taxon>
        <taxon>Actinomycetota</taxon>
        <taxon>Actinomycetes</taxon>
        <taxon>Kitasatosporales</taxon>
        <taxon>Streptomycetaceae</taxon>
        <taxon>Streptomyces</taxon>
    </lineage>
</organism>
<dbReference type="Proteomes" id="UP001501009">
    <property type="component" value="Unassembled WGS sequence"/>
</dbReference>
<proteinExistence type="predicted"/>
<dbReference type="EMBL" id="BAABDE010000028">
    <property type="protein sequence ID" value="GAA3827870.1"/>
    <property type="molecule type" value="Genomic_DNA"/>
</dbReference>
<comment type="caution">
    <text evidence="2">The sequence shown here is derived from an EMBL/GenBank/DDBJ whole genome shotgun (WGS) entry which is preliminary data.</text>
</comment>
<evidence type="ECO:0000313" key="2">
    <source>
        <dbReference type="EMBL" id="GAA3827870.1"/>
    </source>
</evidence>
<keyword evidence="3" id="KW-1185">Reference proteome</keyword>
<feature type="region of interest" description="Disordered" evidence="1">
    <location>
        <begin position="199"/>
        <end position="223"/>
    </location>
</feature>
<dbReference type="Pfam" id="PF15575">
    <property type="entry name" value="Imm49"/>
    <property type="match status" value="1"/>
</dbReference>